<feature type="compositionally biased region" description="Low complexity" evidence="2">
    <location>
        <begin position="1608"/>
        <end position="1622"/>
    </location>
</feature>
<protein>
    <submittedName>
        <fullName evidence="4">Uncharacterized protein isoform X1</fullName>
    </submittedName>
</protein>
<dbReference type="RefSeq" id="XP_003736503.3">
    <property type="nucleotide sequence ID" value="XM_003736455.3"/>
</dbReference>
<feature type="region of interest" description="Disordered" evidence="2">
    <location>
        <begin position="2055"/>
        <end position="2106"/>
    </location>
</feature>
<feature type="compositionally biased region" description="Polar residues" evidence="2">
    <location>
        <begin position="1227"/>
        <end position="1237"/>
    </location>
</feature>
<feature type="compositionally biased region" description="Basic residues" evidence="2">
    <location>
        <begin position="1858"/>
        <end position="1867"/>
    </location>
</feature>
<evidence type="ECO:0000313" key="3">
    <source>
        <dbReference type="Proteomes" id="UP000001819"/>
    </source>
</evidence>
<evidence type="ECO:0000313" key="4">
    <source>
        <dbReference type="RefSeq" id="XP_003736503.3"/>
    </source>
</evidence>
<gene>
    <name evidence="4" type="primary">LOC4801409</name>
</gene>
<proteinExistence type="predicted"/>
<feature type="region of interest" description="Disordered" evidence="2">
    <location>
        <begin position="1168"/>
        <end position="1192"/>
    </location>
</feature>
<feature type="compositionally biased region" description="Gly residues" evidence="2">
    <location>
        <begin position="2075"/>
        <end position="2087"/>
    </location>
</feature>
<feature type="compositionally biased region" description="Low complexity" evidence="2">
    <location>
        <begin position="1054"/>
        <end position="1064"/>
    </location>
</feature>
<feature type="coiled-coil region" evidence="1">
    <location>
        <begin position="1290"/>
        <end position="1317"/>
    </location>
</feature>
<dbReference type="FunCoup" id="A0A6I8V6V5">
    <property type="interactions" value="32"/>
</dbReference>
<dbReference type="PANTHER" id="PTHR15109">
    <property type="entry name" value="AGAP004327-PA"/>
    <property type="match status" value="1"/>
</dbReference>
<feature type="compositionally biased region" description="Low complexity" evidence="2">
    <location>
        <begin position="2336"/>
        <end position="2357"/>
    </location>
</feature>
<feature type="region of interest" description="Disordered" evidence="2">
    <location>
        <begin position="695"/>
        <end position="714"/>
    </location>
</feature>
<feature type="region of interest" description="Disordered" evidence="2">
    <location>
        <begin position="928"/>
        <end position="965"/>
    </location>
</feature>
<feature type="compositionally biased region" description="Low complexity" evidence="2">
    <location>
        <begin position="1803"/>
        <end position="1823"/>
    </location>
</feature>
<feature type="compositionally biased region" description="Basic residues" evidence="2">
    <location>
        <begin position="1560"/>
        <end position="1569"/>
    </location>
</feature>
<dbReference type="PANTHER" id="PTHR15109:SF4">
    <property type="entry name" value="FAM193 C-TERMINAL DOMAIN-CONTAINING PROTEIN"/>
    <property type="match status" value="1"/>
</dbReference>
<feature type="compositionally biased region" description="Acidic residues" evidence="2">
    <location>
        <begin position="1168"/>
        <end position="1178"/>
    </location>
</feature>
<dbReference type="InterPro" id="IPR029717">
    <property type="entry name" value="FAM193"/>
</dbReference>
<accession>A0A6I8V6V5</accession>
<feature type="region of interest" description="Disordered" evidence="2">
    <location>
        <begin position="1555"/>
        <end position="1884"/>
    </location>
</feature>
<feature type="compositionally biased region" description="Low complexity" evidence="2">
    <location>
        <begin position="2055"/>
        <end position="2064"/>
    </location>
</feature>
<dbReference type="Proteomes" id="UP000001819">
    <property type="component" value="Chromosome 2"/>
</dbReference>
<feature type="region of interest" description="Disordered" evidence="2">
    <location>
        <begin position="25"/>
        <end position="51"/>
    </location>
</feature>
<feature type="region of interest" description="Disordered" evidence="2">
    <location>
        <begin position="2125"/>
        <end position="2154"/>
    </location>
</feature>
<feature type="compositionally biased region" description="Low complexity" evidence="2">
    <location>
        <begin position="1570"/>
        <end position="1587"/>
    </location>
</feature>
<feature type="compositionally biased region" description="Low complexity" evidence="2">
    <location>
        <begin position="1830"/>
        <end position="1841"/>
    </location>
</feature>
<evidence type="ECO:0000256" key="2">
    <source>
        <dbReference type="SAM" id="MobiDB-lite"/>
    </source>
</evidence>
<feature type="compositionally biased region" description="Polar residues" evidence="2">
    <location>
        <begin position="1738"/>
        <end position="1763"/>
    </location>
</feature>
<feature type="compositionally biased region" description="Polar residues" evidence="2">
    <location>
        <begin position="1381"/>
        <end position="1391"/>
    </location>
</feature>
<feature type="compositionally biased region" description="Basic residues" evidence="2">
    <location>
        <begin position="1240"/>
        <end position="1249"/>
    </location>
</feature>
<sequence length="2651" mass="286452">MAEQVENALALALAHTKEMLPKCSDLEASEEAALSSGSEEEPPDSSGEAINGELDASCYHVSMKMSIDAATPRLCGELFVPLKCDALAAALPVALGPAAADTAEDDDVPASTLSPAHAHAHAHAKVAAQLPSPPPNQAMPARSGTPPCQLLERLNFPEGNIITTLHTILAMPPFDPYAPPPRSDVVYKDVVSLMQWSLRDDNAIELELSDKLLHECEHKSNDPNEEARSYLMAIENMRLFSEDPKNPLRDADGQLRAITLYFQNLAFIFVKHRKDEFFTFCSCKECLEYRETIMAIMMDQFKAAHMVVMLLDVLIKAYSPMLKNDAAYNKFEKLLECNKEIYWITSGYLYDKNAEYLDFIDDTAISDNMILVLFSAILMANNPMLLLQILAYNVECIVKAFSEGMIEIAQNVQENEKISAERMLTYILDGYSDLNCISQKISLSLFAFENDFLRKFKLSWVLLCQRLFQQHVFSPLGDTMLACILSLKEAAPSVQTTALIKRYMLFDEHMHSIERRWTDIWIELNKFNLSDTEHDRRMGLLDVYNIFDKVVLDATSFSLPDISDDEFIDFQRIVDRQLAWKNIMAFTKLKWPDGFYDPPNKLVHEDLCKKCNSLLEHHHENCKCITCSIAGTPLRPRQAGHCAKCTTLGIVEKDPKLMKSKILSTCTSDEAKHNAATAASTSSAAQQQQRRCSELADAAVDEQPSGSGSGSGAVFRRQSETDVLRTTYHIAWAVFQHLTTRKRYRHEAIESQYFCGENCRVSACQLARKILANQLSPPLTKYLLRCFQPLSFTREELRSTLPSLMFFNRKLAPSPAELQELKNQHYVYKTYWTFVLSIYANFFVKFNSSSTDFRHLELLKGDLRLRLNSVVGDKDDGRFEQFLAQVIGYSPFKITDDFTLGDANIEKMQFGVDQLMMLHDSQIIKRTKPDSTTGLAASKSKASDITMTQPGGRAHDGGGSKKSKEKMRKCCADYADIGEPCKENHSKKRVKKECSHARYNETRDRLRKKLSQIVNDRKSKNGQEAGTPPIAAAAPGAAAAAAPPPKAKPKTEPEAAAPAAAANPPKRPPKADSVPANASCNPNPKPNQPASLKVCATAQLQSGLSPPAAAPAPAALNETGDEVKRNNDSLLCLHSLCKSIPVQPDAATSAEAYAEGYADGYAATVEADDDGADDEEGAAIEGESNSNSYPSDYTKEEMMNDFAEFLGSYTREQDQQRWINETLNFIEGKSQQPQTMNPKKAAKKAKQKQRKEEEKRIKELEDLRSQFLGIYFKEFVDKYEMKALTAAGGRKREKKRISELEANIKNLQRAKGKVETAILELIATVKQANSEFKFSYLPTKEQQLAKLDEIIKGRCSGAAEQTTQPAPTTLQYPDFSGGCPTTSFFPGQQNAPPACYAPSQQQQHQQPPHNHQQQQQQQQQQLFHSITADPSKRIVTIRRVQLPHPGAEQQVTVVAKGSSPHEDKLLYTFVNGHMVASAHPDTGAVAPPHPQQQQQQPPPAPSVPEKSAKAKKKEAKRAAAAAAAATAAANAAAAAIAAAAAATAAAAAAEQEAKSQNATKSKKQQKKKGVAAVVGASSSASNSSSKSHTPQSSAVNTRENSVCSVQPKSATSKKSAKSAPEVKPAKPKTEAKPAPLPEPPKRQKRVKPRLDQGQLDNNPFKSLHMQDSSEGDCSTDSETEEGPALPSPPPPPKPVPKAHAVSAPKQAPVSAVPPMASKPKAAATPAPVKHVKSEAVPQKSQLSQAPKKPPQTSVNPRKGTASSTKTGQSQHQPQQQQQPGKSQSQRTAESSRKQKVQGHADRQQQQPQQPQQQQQSHQQQSSRGGRGSGRSKLQQQSQQHSDSTSNVADPSAAPASKRSQRGKRGHRQKQEDLSGIPHNMGYFNPNEVAIPPAMSAAPHAPGNAGSGSYASTLAQQMQHLRIGSTSSKQQQQQSPNCSIMDQLNRGVQVEHLSLPPGITLTKVDPAKSEQLRQKSESIRLLSKPMVDQPQQQQHQHQQHLQHHTFQQSHLMAGYYGAAGGSGGMDNNAVIMVEANPRPNRNSQSFAASNVAAAASAASASGSGKSSRRRRRNRGKSGGGSAGGGHSGGANKQRTGAGDQQKATSATIESSAGNIITLRNPMFHQGNGPAAVAGSMMPPNPNPMPAPARNFGGGLPAAPPPMGGMDPPAAIIKNENGMFTIRNPALHQAVTNGLAMGGFRQFGSNVSYYTPQEAAAEAARATQQQQQQQQQQAAASSHSSSSSSSVAAASSDFSYFSSGSVSGSGSGSGTNGNGTHNNISISCTNVPLGSGSGSSGSGNSPGRLMGEAAVIARPKQSQKCLSAIGSELKQKTKDSHSTSASSSQWASYGQPQQQQQQPEYGPGVGAGPGGSVLQEKYQQSSYYNGFDVFSASPSQVPCGGQSSGQGECHMHHSCGDDSPPPTITGFNSYLEGIPNTGVIRYDDAAFLKNLIPGQHLNNEVSIHNISESNFTRNNTSPTPHRVEITSVFGNRGHSSNANPYEQQASQTGISSSVNYCDSVGADYGSDSHMFVQSGMMPRLSQAGPGPGPGPAPGPDFVYDFEPGSQQSKPASVASDLNEFLRRSPLSQRTSPYSPDENAAALETFVQNMNALQIASDAEQCSRLNGTGGGPNDALVADATAGGVAAAAAASWW</sequence>
<evidence type="ECO:0000256" key="1">
    <source>
        <dbReference type="SAM" id="Coils"/>
    </source>
</evidence>
<feature type="region of interest" description="Disordered" evidence="2">
    <location>
        <begin position="1227"/>
        <end position="1253"/>
    </location>
</feature>
<feature type="compositionally biased region" description="Low complexity" evidence="2">
    <location>
        <begin position="1712"/>
        <end position="1728"/>
    </location>
</feature>
<feature type="region of interest" description="Disordered" evidence="2">
    <location>
        <begin position="102"/>
        <end position="146"/>
    </location>
</feature>
<feature type="region of interest" description="Disordered" evidence="2">
    <location>
        <begin position="1983"/>
        <end position="2005"/>
    </location>
</feature>
<feature type="region of interest" description="Disordered" evidence="2">
    <location>
        <begin position="2535"/>
        <end position="2568"/>
    </location>
</feature>
<feature type="compositionally biased region" description="Basic residues" evidence="2">
    <location>
        <begin position="2065"/>
        <end position="2074"/>
    </location>
</feature>
<feature type="compositionally biased region" description="Pro residues" evidence="2">
    <location>
        <begin position="1685"/>
        <end position="1695"/>
    </location>
</feature>
<feature type="region of interest" description="Disordered" evidence="2">
    <location>
        <begin position="2326"/>
        <end position="2371"/>
    </location>
</feature>
<dbReference type="InParanoid" id="A0A6I8V6V5"/>
<feature type="region of interest" description="Disordered" evidence="2">
    <location>
        <begin position="1478"/>
        <end position="1515"/>
    </location>
</feature>
<name>A0A6I8V6V5_DROPS</name>
<keyword evidence="1" id="KW-0175">Coiled coil</keyword>
<reference evidence="4" key="2">
    <citation type="submission" date="2025-08" db="UniProtKB">
        <authorList>
            <consortium name="RefSeq"/>
        </authorList>
    </citation>
    <scope>IDENTIFICATION</scope>
    <source>
        <strain evidence="4">MV-25-SWS-2005</strain>
        <tissue evidence="4">Whole body</tissue>
    </source>
</reference>
<feature type="compositionally biased region" description="Acidic residues" evidence="2">
    <location>
        <begin position="1669"/>
        <end position="1681"/>
    </location>
</feature>
<feature type="compositionally biased region" description="Polar residues" evidence="2">
    <location>
        <begin position="1588"/>
        <end position="1607"/>
    </location>
</feature>
<feature type="region of interest" description="Disordered" evidence="2">
    <location>
        <begin position="1381"/>
        <end position="1422"/>
    </location>
</feature>
<feature type="region of interest" description="Disordered" evidence="2">
    <location>
        <begin position="2216"/>
        <end position="2243"/>
    </location>
</feature>
<feature type="region of interest" description="Disordered" evidence="2">
    <location>
        <begin position="1016"/>
        <end position="1094"/>
    </location>
</feature>
<feature type="compositionally biased region" description="Low complexity" evidence="2">
    <location>
        <begin position="1400"/>
        <end position="1421"/>
    </location>
</feature>
<keyword evidence="3" id="KW-1185">Reference proteome</keyword>
<feature type="compositionally biased region" description="Low complexity" evidence="2">
    <location>
        <begin position="1025"/>
        <end position="1041"/>
    </location>
</feature>
<feature type="compositionally biased region" description="Polar residues" evidence="2">
    <location>
        <begin position="1654"/>
        <end position="1668"/>
    </location>
</feature>
<feature type="compositionally biased region" description="Low complexity" evidence="2">
    <location>
        <begin position="1764"/>
        <end position="1785"/>
    </location>
</feature>
<organism evidence="3 4">
    <name type="scientific">Drosophila pseudoobscura pseudoobscura</name>
    <name type="common">Fruit fly</name>
    <dbReference type="NCBI Taxonomy" id="46245"/>
    <lineage>
        <taxon>Eukaryota</taxon>
        <taxon>Metazoa</taxon>
        <taxon>Ecdysozoa</taxon>
        <taxon>Arthropoda</taxon>
        <taxon>Hexapoda</taxon>
        <taxon>Insecta</taxon>
        <taxon>Pterygota</taxon>
        <taxon>Neoptera</taxon>
        <taxon>Endopterygota</taxon>
        <taxon>Diptera</taxon>
        <taxon>Brachycera</taxon>
        <taxon>Muscomorpha</taxon>
        <taxon>Ephydroidea</taxon>
        <taxon>Drosophilidae</taxon>
        <taxon>Drosophila</taxon>
        <taxon>Sophophora</taxon>
    </lineage>
</organism>
<reference evidence="3" key="1">
    <citation type="submission" date="2024-06" db="UniProtKB">
        <authorList>
            <consortium name="RefSeq"/>
        </authorList>
    </citation>
    <scope>NUCLEOTIDE SEQUENCE [LARGE SCALE GENOMIC DNA]</scope>
    <source>
        <strain evidence="3">MV2-25</strain>
    </source>
</reference>